<evidence type="ECO:0000313" key="2">
    <source>
        <dbReference type="EMBL" id="KAK4193209.1"/>
    </source>
</evidence>
<keyword evidence="3" id="KW-1185">Reference proteome</keyword>
<comment type="caution">
    <text evidence="2">The sequence shown here is derived from an EMBL/GenBank/DDBJ whole genome shotgun (WGS) entry which is preliminary data.</text>
</comment>
<evidence type="ECO:0000256" key="1">
    <source>
        <dbReference type="SAM" id="MobiDB-lite"/>
    </source>
</evidence>
<reference evidence="2" key="2">
    <citation type="submission" date="2023-05" db="EMBL/GenBank/DDBJ databases">
        <authorList>
            <consortium name="Lawrence Berkeley National Laboratory"/>
            <person name="Steindorff A."/>
            <person name="Hensen N."/>
            <person name="Bonometti L."/>
            <person name="Westerberg I."/>
            <person name="Brannstrom I.O."/>
            <person name="Guillou S."/>
            <person name="Cros-Aarteil S."/>
            <person name="Calhoun S."/>
            <person name="Haridas S."/>
            <person name="Kuo A."/>
            <person name="Mondo S."/>
            <person name="Pangilinan J."/>
            <person name="Riley R."/>
            <person name="Labutti K."/>
            <person name="Andreopoulos B."/>
            <person name="Lipzen A."/>
            <person name="Chen C."/>
            <person name="Yanf M."/>
            <person name="Daum C."/>
            <person name="Ng V."/>
            <person name="Clum A."/>
            <person name="Ohm R."/>
            <person name="Martin F."/>
            <person name="Silar P."/>
            <person name="Natvig D."/>
            <person name="Lalanne C."/>
            <person name="Gautier V."/>
            <person name="Ament-Velasquez S.L."/>
            <person name="Kruys A."/>
            <person name="Hutchinson M.I."/>
            <person name="Powell A.J."/>
            <person name="Barry K."/>
            <person name="Miller A.N."/>
            <person name="Grigoriev I.V."/>
            <person name="Debuchy R."/>
            <person name="Gladieux P."/>
            <person name="Thoren M.H."/>
            <person name="Johannesson H."/>
        </authorList>
    </citation>
    <scope>NUCLEOTIDE SEQUENCE</scope>
    <source>
        <strain evidence="2">PSN309</strain>
    </source>
</reference>
<protein>
    <submittedName>
        <fullName evidence="2">Uncharacterized protein</fullName>
    </submittedName>
</protein>
<accession>A0AAN7ANH0</accession>
<evidence type="ECO:0000313" key="3">
    <source>
        <dbReference type="Proteomes" id="UP001302126"/>
    </source>
</evidence>
<name>A0AAN7ANH0_9PEZI</name>
<dbReference type="AlphaFoldDB" id="A0AAN7ANH0"/>
<feature type="region of interest" description="Disordered" evidence="1">
    <location>
        <begin position="1"/>
        <end position="30"/>
    </location>
</feature>
<dbReference type="Proteomes" id="UP001302126">
    <property type="component" value="Unassembled WGS sequence"/>
</dbReference>
<organism evidence="2 3">
    <name type="scientific">Podospora australis</name>
    <dbReference type="NCBI Taxonomy" id="1536484"/>
    <lineage>
        <taxon>Eukaryota</taxon>
        <taxon>Fungi</taxon>
        <taxon>Dikarya</taxon>
        <taxon>Ascomycota</taxon>
        <taxon>Pezizomycotina</taxon>
        <taxon>Sordariomycetes</taxon>
        <taxon>Sordariomycetidae</taxon>
        <taxon>Sordariales</taxon>
        <taxon>Podosporaceae</taxon>
        <taxon>Podospora</taxon>
    </lineage>
</organism>
<sequence>MPSSSKRNTHSVRGNGSGSAKRLEKVTATSNRSLERGAPHLKTEVIPVWWGHHCLFRGGQIALNEWEEPRYIDIEKRPVGFGCPMGCGYITEGSTVLYNCNRVAIETIHGVNFLPDRYTPSYMLCCQCWRWEANCLEESIVAGGSVPAQKIGVNSCRHCYCKKGKSMREDHRCERCSSFNVYGEIVGFMGGKKVPSNSVILRQIMG</sequence>
<feature type="compositionally biased region" description="Polar residues" evidence="1">
    <location>
        <begin position="1"/>
        <end position="14"/>
    </location>
</feature>
<gene>
    <name evidence="2" type="ORF">QBC35DRAFT_468887</name>
</gene>
<dbReference type="EMBL" id="MU864351">
    <property type="protein sequence ID" value="KAK4193209.1"/>
    <property type="molecule type" value="Genomic_DNA"/>
</dbReference>
<reference evidence="2" key="1">
    <citation type="journal article" date="2023" name="Mol. Phylogenet. Evol.">
        <title>Genome-scale phylogeny and comparative genomics of the fungal order Sordariales.</title>
        <authorList>
            <person name="Hensen N."/>
            <person name="Bonometti L."/>
            <person name="Westerberg I."/>
            <person name="Brannstrom I.O."/>
            <person name="Guillou S."/>
            <person name="Cros-Aarteil S."/>
            <person name="Calhoun S."/>
            <person name="Haridas S."/>
            <person name="Kuo A."/>
            <person name="Mondo S."/>
            <person name="Pangilinan J."/>
            <person name="Riley R."/>
            <person name="LaButti K."/>
            <person name="Andreopoulos B."/>
            <person name="Lipzen A."/>
            <person name="Chen C."/>
            <person name="Yan M."/>
            <person name="Daum C."/>
            <person name="Ng V."/>
            <person name="Clum A."/>
            <person name="Steindorff A."/>
            <person name="Ohm R.A."/>
            <person name="Martin F."/>
            <person name="Silar P."/>
            <person name="Natvig D.O."/>
            <person name="Lalanne C."/>
            <person name="Gautier V."/>
            <person name="Ament-Velasquez S.L."/>
            <person name="Kruys A."/>
            <person name="Hutchinson M.I."/>
            <person name="Powell A.J."/>
            <person name="Barry K."/>
            <person name="Miller A.N."/>
            <person name="Grigoriev I.V."/>
            <person name="Debuchy R."/>
            <person name="Gladieux P."/>
            <person name="Hiltunen Thoren M."/>
            <person name="Johannesson H."/>
        </authorList>
    </citation>
    <scope>NUCLEOTIDE SEQUENCE</scope>
    <source>
        <strain evidence="2">PSN309</strain>
    </source>
</reference>
<proteinExistence type="predicted"/>